<accession>A0A1M7SVL8</accession>
<dbReference type="PANTHER" id="PTHR11941">
    <property type="entry name" value="ENOYL-COA HYDRATASE-RELATED"/>
    <property type="match status" value="1"/>
</dbReference>
<dbReference type="PANTHER" id="PTHR11941:SF54">
    <property type="entry name" value="ENOYL-COA HYDRATASE, MITOCHONDRIAL"/>
    <property type="match status" value="1"/>
</dbReference>
<dbReference type="RefSeq" id="WP_072746867.1">
    <property type="nucleotide sequence ID" value="NZ_FOHL01000001.1"/>
</dbReference>
<protein>
    <submittedName>
        <fullName evidence="3">Enoyl-CoA hydratase/carnithine racemase</fullName>
    </submittedName>
</protein>
<evidence type="ECO:0000313" key="4">
    <source>
        <dbReference type="Proteomes" id="UP000184066"/>
    </source>
</evidence>
<dbReference type="Proteomes" id="UP000184066">
    <property type="component" value="Unassembled WGS sequence"/>
</dbReference>
<evidence type="ECO:0000313" key="3">
    <source>
        <dbReference type="EMBL" id="SHN62502.1"/>
    </source>
</evidence>
<sequence>MIRFHAENDVATLTLDRPERHNALELDDIAALRRALDQAAAANPRAMILTGKGRSFCAGVSLGDVGGEAWSENPLTALCDAIESLPFPTVAALNGGVYGGGAEIALSCDFRIGVRGMRCFVPPARLGVHYEPAGLARAMRVIGLQAARRMFLAADEFTDEDLLRIGFLDDLTAPEDLPAVAMARARRLADLAPLAVQGMKRTLGELSRGALDAQAAARRVARCWASEDLREGLAAMRDKRAPVFKGR</sequence>
<evidence type="ECO:0000256" key="1">
    <source>
        <dbReference type="ARBA" id="ARBA00005254"/>
    </source>
</evidence>
<organism evidence="3 4">
    <name type="scientific">Oceanicella actignis</name>
    <dbReference type="NCBI Taxonomy" id="1189325"/>
    <lineage>
        <taxon>Bacteria</taxon>
        <taxon>Pseudomonadati</taxon>
        <taxon>Pseudomonadota</taxon>
        <taxon>Alphaproteobacteria</taxon>
        <taxon>Rhodobacterales</taxon>
        <taxon>Paracoccaceae</taxon>
        <taxon>Oceanicella</taxon>
    </lineage>
</organism>
<dbReference type="OrthoDB" id="9795613at2"/>
<dbReference type="Gene3D" id="3.90.226.10">
    <property type="entry name" value="2-enoyl-CoA Hydratase, Chain A, domain 1"/>
    <property type="match status" value="1"/>
</dbReference>
<dbReference type="GO" id="GO:0003824">
    <property type="term" value="F:catalytic activity"/>
    <property type="evidence" value="ECO:0007669"/>
    <property type="project" value="InterPro"/>
</dbReference>
<dbReference type="InterPro" id="IPR018376">
    <property type="entry name" value="Enoyl-CoA_hyd/isom_CS"/>
</dbReference>
<evidence type="ECO:0000256" key="2">
    <source>
        <dbReference type="RuleBase" id="RU003707"/>
    </source>
</evidence>
<keyword evidence="4" id="KW-1185">Reference proteome</keyword>
<dbReference type="Pfam" id="PF00378">
    <property type="entry name" value="ECH_1"/>
    <property type="match status" value="1"/>
</dbReference>
<gene>
    <name evidence="3" type="ORF">SAMN05216200_103301</name>
</gene>
<comment type="similarity">
    <text evidence="1 2">Belongs to the enoyl-CoA hydratase/isomerase family.</text>
</comment>
<dbReference type="STRING" id="1189325.SAMN04488119_101300"/>
<name>A0A1M7SVL8_9RHOB</name>
<dbReference type="GO" id="GO:0006635">
    <property type="term" value="P:fatty acid beta-oxidation"/>
    <property type="evidence" value="ECO:0007669"/>
    <property type="project" value="TreeGrafter"/>
</dbReference>
<dbReference type="EMBL" id="FRDL01000003">
    <property type="protein sequence ID" value="SHN62502.1"/>
    <property type="molecule type" value="Genomic_DNA"/>
</dbReference>
<reference evidence="3 4" key="1">
    <citation type="submission" date="2016-12" db="EMBL/GenBank/DDBJ databases">
        <authorList>
            <person name="Song W.-J."/>
            <person name="Kurnit D.M."/>
        </authorList>
    </citation>
    <scope>NUCLEOTIDE SEQUENCE [LARGE SCALE GENOMIC DNA]</scope>
    <source>
        <strain evidence="3 4">CGMCC 1.10808</strain>
    </source>
</reference>
<dbReference type="CDD" id="cd06558">
    <property type="entry name" value="crotonase-like"/>
    <property type="match status" value="1"/>
</dbReference>
<dbReference type="InterPro" id="IPR001753">
    <property type="entry name" value="Enoyl-CoA_hydra/iso"/>
</dbReference>
<dbReference type="AlphaFoldDB" id="A0A1M7SVL8"/>
<dbReference type="PROSITE" id="PS00166">
    <property type="entry name" value="ENOYL_COA_HYDRATASE"/>
    <property type="match status" value="1"/>
</dbReference>
<dbReference type="SUPFAM" id="SSF52096">
    <property type="entry name" value="ClpP/crotonase"/>
    <property type="match status" value="1"/>
</dbReference>
<dbReference type="InterPro" id="IPR029045">
    <property type="entry name" value="ClpP/crotonase-like_dom_sf"/>
</dbReference>
<proteinExistence type="inferred from homology"/>